<proteinExistence type="predicted"/>
<feature type="transmembrane region" description="Helical" evidence="1">
    <location>
        <begin position="69"/>
        <end position="90"/>
    </location>
</feature>
<protein>
    <recommendedName>
        <fullName evidence="4">TRP C-terminal domain-containing protein</fullName>
    </recommendedName>
</protein>
<keyword evidence="1" id="KW-1133">Transmembrane helix</keyword>
<accession>A0A8J8T987</accession>
<organism evidence="2 3">
    <name type="scientific">Halteria grandinella</name>
    <dbReference type="NCBI Taxonomy" id="5974"/>
    <lineage>
        <taxon>Eukaryota</taxon>
        <taxon>Sar</taxon>
        <taxon>Alveolata</taxon>
        <taxon>Ciliophora</taxon>
        <taxon>Intramacronucleata</taxon>
        <taxon>Spirotrichea</taxon>
        <taxon>Stichotrichia</taxon>
        <taxon>Sporadotrichida</taxon>
        <taxon>Halteriidae</taxon>
        <taxon>Halteria</taxon>
    </lineage>
</organism>
<keyword evidence="1" id="KW-0812">Transmembrane</keyword>
<keyword evidence="1" id="KW-0472">Membrane</keyword>
<dbReference type="AlphaFoldDB" id="A0A8J8T987"/>
<evidence type="ECO:0008006" key="4">
    <source>
        <dbReference type="Google" id="ProtNLM"/>
    </source>
</evidence>
<keyword evidence="3" id="KW-1185">Reference proteome</keyword>
<reference evidence="2" key="1">
    <citation type="submission" date="2019-06" db="EMBL/GenBank/DDBJ databases">
        <authorList>
            <person name="Zheng W."/>
        </authorList>
    </citation>
    <scope>NUCLEOTIDE SEQUENCE</scope>
    <source>
        <strain evidence="2">QDHG01</strain>
    </source>
</reference>
<name>A0A8J8T987_HALGN</name>
<dbReference type="Proteomes" id="UP000785679">
    <property type="component" value="Unassembled WGS sequence"/>
</dbReference>
<dbReference type="EMBL" id="RRYP01001135">
    <property type="protein sequence ID" value="TNV86360.1"/>
    <property type="molecule type" value="Genomic_DNA"/>
</dbReference>
<evidence type="ECO:0000313" key="3">
    <source>
        <dbReference type="Proteomes" id="UP000785679"/>
    </source>
</evidence>
<sequence>MQMVRTLSFIVFSGENFYAFMSKKLLWRATFRFILQQFQPLLISSLINISSFQPSEIYQKSSLVVKLSYSLSIIITSILSLSMIIFTVIIRQGKHNEERFAPLIEGLKYGQRGIGAYWTIATLLKWTIMYLILVFLTKYPSIQVQILLAVSIVSAGLQLRAKPQSATIDQQISLFNEVMASVYLYTLMFISITNNDVEFREVLGFVQLSVLLFTILVNLLKVVISIGVELIIRLKRRCHLCKRKRVKKYAQQPNTTLQSAAATGPLRIELTYGTQQIIIKIEGTQQDTITVEDIAVQEIE</sequence>
<feature type="transmembrane region" description="Helical" evidence="1">
    <location>
        <begin position="205"/>
        <end position="232"/>
    </location>
</feature>
<gene>
    <name evidence="2" type="ORF">FGO68_gene3235</name>
</gene>
<feature type="transmembrane region" description="Helical" evidence="1">
    <location>
        <begin position="116"/>
        <end position="136"/>
    </location>
</feature>
<comment type="caution">
    <text evidence="2">The sequence shown here is derived from an EMBL/GenBank/DDBJ whole genome shotgun (WGS) entry which is preliminary data.</text>
</comment>
<dbReference type="OrthoDB" id="327433at2759"/>
<evidence type="ECO:0000256" key="1">
    <source>
        <dbReference type="SAM" id="Phobius"/>
    </source>
</evidence>
<evidence type="ECO:0000313" key="2">
    <source>
        <dbReference type="EMBL" id="TNV86360.1"/>
    </source>
</evidence>
<feature type="transmembrane region" description="Helical" evidence="1">
    <location>
        <begin position="173"/>
        <end position="193"/>
    </location>
</feature>